<organism evidence="1 2">
    <name type="scientific">Aduncisulcus paluster</name>
    <dbReference type="NCBI Taxonomy" id="2918883"/>
    <lineage>
        <taxon>Eukaryota</taxon>
        <taxon>Metamonada</taxon>
        <taxon>Carpediemonas-like organisms</taxon>
        <taxon>Aduncisulcus</taxon>
    </lineage>
</organism>
<accession>A0ABQ5KDH2</accession>
<evidence type="ECO:0000313" key="2">
    <source>
        <dbReference type="Proteomes" id="UP001057375"/>
    </source>
</evidence>
<gene>
    <name evidence="1" type="ORF">ADUPG1_005538</name>
</gene>
<dbReference type="Proteomes" id="UP001057375">
    <property type="component" value="Unassembled WGS sequence"/>
</dbReference>
<feature type="non-terminal residue" evidence="1">
    <location>
        <position position="1"/>
    </location>
</feature>
<evidence type="ECO:0000313" key="1">
    <source>
        <dbReference type="EMBL" id="GKT30542.1"/>
    </source>
</evidence>
<keyword evidence="2" id="KW-1185">Reference proteome</keyword>
<dbReference type="EMBL" id="BQXS01008861">
    <property type="protein sequence ID" value="GKT30542.1"/>
    <property type="molecule type" value="Genomic_DNA"/>
</dbReference>
<name>A0ABQ5KDH2_9EUKA</name>
<protein>
    <submittedName>
        <fullName evidence="1">Uncharacterized protein</fullName>
    </submittedName>
</protein>
<proteinExistence type="predicted"/>
<comment type="caution">
    <text evidence="1">The sequence shown here is derived from an EMBL/GenBank/DDBJ whole genome shotgun (WGS) entry which is preliminary data.</text>
</comment>
<reference evidence="1" key="1">
    <citation type="submission" date="2022-03" db="EMBL/GenBank/DDBJ databases">
        <title>Draft genome sequence of Aduncisulcus paluster, a free-living microaerophilic Fornicata.</title>
        <authorList>
            <person name="Yuyama I."/>
            <person name="Kume K."/>
            <person name="Tamura T."/>
            <person name="Inagaki Y."/>
            <person name="Hashimoto T."/>
        </authorList>
    </citation>
    <scope>NUCLEOTIDE SEQUENCE</scope>
    <source>
        <strain evidence="1">NY0171</strain>
    </source>
</reference>
<sequence length="96" mass="10679">SVPAMVRSVCHGKAARDHAYSAVPERNKVFRDNVSTAIVINSDSTNRAVFDRAEKQNKGNPFVCKRLDYFALGIGRGDDQSVHLTFAQSFDQAFFL</sequence>